<dbReference type="STRING" id="1798543.A2898_03575"/>
<dbReference type="EMBL" id="MHKE01000014">
    <property type="protein sequence ID" value="OGY83339.1"/>
    <property type="molecule type" value="Genomic_DNA"/>
</dbReference>
<dbReference type="AlphaFoldDB" id="A0A1G2B3X3"/>
<gene>
    <name evidence="2" type="ORF">A2898_03575</name>
</gene>
<comment type="caution">
    <text evidence="2">The sequence shown here is derived from an EMBL/GenBank/DDBJ whole genome shotgun (WGS) entry which is preliminary data.</text>
</comment>
<evidence type="ECO:0000313" key="2">
    <source>
        <dbReference type="EMBL" id="OGY83339.1"/>
    </source>
</evidence>
<evidence type="ECO:0000256" key="1">
    <source>
        <dbReference type="SAM" id="MobiDB-lite"/>
    </source>
</evidence>
<reference evidence="2 3" key="1">
    <citation type="journal article" date="2016" name="Nat. Commun.">
        <title>Thousands of microbial genomes shed light on interconnected biogeochemical processes in an aquifer system.</title>
        <authorList>
            <person name="Anantharaman K."/>
            <person name="Brown C.T."/>
            <person name="Hug L.A."/>
            <person name="Sharon I."/>
            <person name="Castelle C.J."/>
            <person name="Probst A.J."/>
            <person name="Thomas B.C."/>
            <person name="Singh A."/>
            <person name="Wilkins M.J."/>
            <person name="Karaoz U."/>
            <person name="Brodie E.L."/>
            <person name="Williams K.H."/>
            <person name="Hubbard S.S."/>
            <person name="Banfield J.F."/>
        </authorList>
    </citation>
    <scope>NUCLEOTIDE SEQUENCE [LARGE SCALE GENOMIC DNA]</scope>
</reference>
<evidence type="ECO:0000313" key="3">
    <source>
        <dbReference type="Proteomes" id="UP000179164"/>
    </source>
</evidence>
<protein>
    <submittedName>
        <fullName evidence="2">Uncharacterized protein</fullName>
    </submittedName>
</protein>
<sequence>MESGTPTPEIPTTTNRDVQSPENTARLITRAKEMLQSQERWQFKPGDEVYVIDTLGTDHPISGRVESVYRGTSVKLTLPETSKDFHEGSRTRELNTSELVSFDEWSDIMERAKRELGRG</sequence>
<accession>A0A1G2B3X3</accession>
<organism evidence="2 3">
    <name type="scientific">Candidatus Kerfeldbacteria bacterium RIFCSPLOWO2_01_FULL_48_11</name>
    <dbReference type="NCBI Taxonomy" id="1798543"/>
    <lineage>
        <taxon>Bacteria</taxon>
        <taxon>Candidatus Kerfeldiibacteriota</taxon>
    </lineage>
</organism>
<dbReference type="Proteomes" id="UP000179164">
    <property type="component" value="Unassembled WGS sequence"/>
</dbReference>
<feature type="region of interest" description="Disordered" evidence="1">
    <location>
        <begin position="1"/>
        <end position="23"/>
    </location>
</feature>
<proteinExistence type="predicted"/>
<name>A0A1G2B3X3_9BACT</name>